<dbReference type="RefSeq" id="WP_376883461.1">
    <property type="nucleotide sequence ID" value="NZ_JBHUHR010000007.1"/>
</dbReference>
<reference evidence="4" key="1">
    <citation type="journal article" date="2019" name="Int. J. Syst. Evol. Microbiol.">
        <title>The Global Catalogue of Microorganisms (GCM) 10K type strain sequencing project: providing services to taxonomists for standard genome sequencing and annotation.</title>
        <authorList>
            <consortium name="The Broad Institute Genomics Platform"/>
            <consortium name="The Broad Institute Genome Sequencing Center for Infectious Disease"/>
            <person name="Wu L."/>
            <person name="Ma J."/>
        </authorList>
    </citation>
    <scope>NUCLEOTIDE SEQUENCE [LARGE SCALE GENOMIC DNA]</scope>
    <source>
        <strain evidence="4">CGMCC 1.15180</strain>
    </source>
</reference>
<dbReference type="PANTHER" id="PTHR43240:SF1">
    <property type="entry name" value="BLR5584 PROTEIN"/>
    <property type="match status" value="1"/>
</dbReference>
<dbReference type="InterPro" id="IPR003736">
    <property type="entry name" value="PAAI_dom"/>
</dbReference>
<sequence>MKTNRKRTYEWMNPLETADKAKTMSGFDFLNSISKGETPLPPIAETLEFHPLSVEIGRVVFEFEAKEYHYNPIGSVHGGVISTVLDTVMGCTVHSMLPQGVIYTTLELKINFIKAVTIKNGKMKAEARIIHLGKNTALVEADLRDEQGHVYAHGVSTCMIINLNK</sequence>
<keyword evidence="1 3" id="KW-0378">Hydrolase</keyword>
<dbReference type="Pfam" id="PF03061">
    <property type="entry name" value="4HBT"/>
    <property type="match status" value="1"/>
</dbReference>
<evidence type="ECO:0000313" key="3">
    <source>
        <dbReference type="EMBL" id="MFD2033772.1"/>
    </source>
</evidence>
<dbReference type="Gene3D" id="3.10.129.10">
    <property type="entry name" value="Hotdog Thioesterase"/>
    <property type="match status" value="1"/>
</dbReference>
<dbReference type="EC" id="3.1.2.-" evidence="3"/>
<dbReference type="SUPFAM" id="SSF54637">
    <property type="entry name" value="Thioesterase/thiol ester dehydrase-isomerase"/>
    <property type="match status" value="1"/>
</dbReference>
<protein>
    <submittedName>
        <fullName evidence="3">PaaI family thioesterase</fullName>
        <ecNumber evidence="3">3.1.2.-</ecNumber>
    </submittedName>
</protein>
<name>A0ABW4VHE9_9BACT</name>
<proteinExistence type="predicted"/>
<dbReference type="CDD" id="cd03443">
    <property type="entry name" value="PaaI_thioesterase"/>
    <property type="match status" value="1"/>
</dbReference>
<evidence type="ECO:0000256" key="1">
    <source>
        <dbReference type="ARBA" id="ARBA00022801"/>
    </source>
</evidence>
<dbReference type="InterPro" id="IPR006683">
    <property type="entry name" value="Thioestr_dom"/>
</dbReference>
<dbReference type="EMBL" id="JBHUHR010000007">
    <property type="protein sequence ID" value="MFD2033772.1"/>
    <property type="molecule type" value="Genomic_DNA"/>
</dbReference>
<feature type="domain" description="Thioesterase" evidence="2">
    <location>
        <begin position="74"/>
        <end position="150"/>
    </location>
</feature>
<comment type="caution">
    <text evidence="3">The sequence shown here is derived from an EMBL/GenBank/DDBJ whole genome shotgun (WGS) entry which is preliminary data.</text>
</comment>
<evidence type="ECO:0000259" key="2">
    <source>
        <dbReference type="Pfam" id="PF03061"/>
    </source>
</evidence>
<dbReference type="InterPro" id="IPR029069">
    <property type="entry name" value="HotDog_dom_sf"/>
</dbReference>
<evidence type="ECO:0000313" key="4">
    <source>
        <dbReference type="Proteomes" id="UP001597361"/>
    </source>
</evidence>
<organism evidence="3 4">
    <name type="scientific">Belliella marina</name>
    <dbReference type="NCBI Taxonomy" id="1644146"/>
    <lineage>
        <taxon>Bacteria</taxon>
        <taxon>Pseudomonadati</taxon>
        <taxon>Bacteroidota</taxon>
        <taxon>Cytophagia</taxon>
        <taxon>Cytophagales</taxon>
        <taxon>Cyclobacteriaceae</taxon>
        <taxon>Belliella</taxon>
    </lineage>
</organism>
<dbReference type="PANTHER" id="PTHR43240">
    <property type="entry name" value="1,4-DIHYDROXY-2-NAPHTHOYL-COA THIOESTERASE 1"/>
    <property type="match status" value="1"/>
</dbReference>
<gene>
    <name evidence="3" type="ORF">ACFSKL_03165</name>
</gene>
<dbReference type="NCBIfam" id="TIGR00369">
    <property type="entry name" value="unchar_dom_1"/>
    <property type="match status" value="1"/>
</dbReference>
<accession>A0ABW4VHE9</accession>
<dbReference type="GO" id="GO:0016787">
    <property type="term" value="F:hydrolase activity"/>
    <property type="evidence" value="ECO:0007669"/>
    <property type="project" value="UniProtKB-KW"/>
</dbReference>
<dbReference type="Proteomes" id="UP001597361">
    <property type="component" value="Unassembled WGS sequence"/>
</dbReference>
<keyword evidence="4" id="KW-1185">Reference proteome</keyword>